<evidence type="ECO:0000313" key="4">
    <source>
        <dbReference type="Proteomes" id="UP000528964"/>
    </source>
</evidence>
<dbReference type="Gene3D" id="1.10.10.10">
    <property type="entry name" value="Winged helix-like DNA-binding domain superfamily/Winged helix DNA-binding domain"/>
    <property type="match status" value="1"/>
</dbReference>
<dbReference type="SUPFAM" id="SSF46785">
    <property type="entry name" value="Winged helix' DNA-binding domain"/>
    <property type="match status" value="1"/>
</dbReference>
<reference evidence="3 4" key="1">
    <citation type="submission" date="2020-08" db="EMBL/GenBank/DDBJ databases">
        <title>Genomic Encyclopedia of Type Strains, Phase IV (KMG-IV): sequencing the most valuable type-strain genomes for metagenomic binning, comparative biology and taxonomic classification.</title>
        <authorList>
            <person name="Goeker M."/>
        </authorList>
    </citation>
    <scope>NUCLEOTIDE SEQUENCE [LARGE SCALE GENOMIC DNA]</scope>
    <source>
        <strain evidence="3 4">DSM 25481</strain>
    </source>
</reference>
<dbReference type="PANTHER" id="PTHR38431">
    <property type="entry name" value="BLL2305 PROTEIN"/>
    <property type="match status" value="1"/>
</dbReference>
<dbReference type="InterPro" id="IPR036388">
    <property type="entry name" value="WH-like_DNA-bd_sf"/>
</dbReference>
<proteinExistence type="predicted"/>
<dbReference type="SUPFAM" id="SSF53850">
    <property type="entry name" value="Periplasmic binding protein-like II"/>
    <property type="match status" value="1"/>
</dbReference>
<protein>
    <submittedName>
        <fullName evidence="3">Molybdate transport repressor ModE-like protein</fullName>
    </submittedName>
</protein>
<dbReference type="AlphaFoldDB" id="A0A7W6GHP9"/>
<accession>A0A7W6GHP9</accession>
<organism evidence="3 4">
    <name type="scientific">Hansschlegelia beijingensis</name>
    <dbReference type="NCBI Taxonomy" id="1133344"/>
    <lineage>
        <taxon>Bacteria</taxon>
        <taxon>Pseudomonadati</taxon>
        <taxon>Pseudomonadota</taxon>
        <taxon>Alphaproteobacteria</taxon>
        <taxon>Hyphomicrobiales</taxon>
        <taxon>Methylopilaceae</taxon>
        <taxon>Hansschlegelia</taxon>
    </lineage>
</organism>
<dbReference type="PANTHER" id="PTHR38431:SF1">
    <property type="entry name" value="BLL2305 PROTEIN"/>
    <property type="match status" value="1"/>
</dbReference>
<keyword evidence="4" id="KW-1185">Reference proteome</keyword>
<dbReference type="Pfam" id="PF00126">
    <property type="entry name" value="HTH_1"/>
    <property type="match status" value="1"/>
</dbReference>
<dbReference type="InterPro" id="IPR024370">
    <property type="entry name" value="PBP_domain"/>
</dbReference>
<dbReference type="InterPro" id="IPR000847">
    <property type="entry name" value="LysR_HTH_N"/>
</dbReference>
<name>A0A7W6GHP9_9HYPH</name>
<dbReference type="GO" id="GO:0003700">
    <property type="term" value="F:DNA-binding transcription factor activity"/>
    <property type="evidence" value="ECO:0007669"/>
    <property type="project" value="InterPro"/>
</dbReference>
<feature type="domain" description="HTH lysR-type" evidence="1">
    <location>
        <begin position="24"/>
        <end position="80"/>
    </location>
</feature>
<gene>
    <name evidence="3" type="ORF">GGR24_002706</name>
</gene>
<dbReference type="Pfam" id="PF12727">
    <property type="entry name" value="PBP_like"/>
    <property type="match status" value="1"/>
</dbReference>
<evidence type="ECO:0000259" key="2">
    <source>
        <dbReference type="Pfam" id="PF12727"/>
    </source>
</evidence>
<comment type="caution">
    <text evidence="3">The sequence shown here is derived from an EMBL/GenBank/DDBJ whole genome shotgun (WGS) entry which is preliminary data.</text>
</comment>
<evidence type="ECO:0000313" key="3">
    <source>
        <dbReference type="EMBL" id="MBB3974029.1"/>
    </source>
</evidence>
<feature type="domain" description="PBP" evidence="2">
    <location>
        <begin position="139"/>
        <end position="313"/>
    </location>
</feature>
<dbReference type="InterPro" id="IPR036390">
    <property type="entry name" value="WH_DNA-bd_sf"/>
</dbReference>
<sequence length="332" mass="35086">MNVRLRLDGDLRAGGETVLLAATLSLLDELDRTGSLQGAAKRMGVSYRSAWGQLARLETSLGRAVVVKTKGHGSALTPFGAELRRSLAAAFDRIEPVRAAEEAALNASLAGLFGSAGRRLRVCGSHDPLLLSVIERVADVEFSVAGSMDAVAKLAAGGADAAGFHYGSEGEAPPPLDGLFRDPDLTVRPLFRREQGLMFARGNPLGLEGIPDLVARRARFVNRQRGAGTRIWFERLCAECGVATEDIVGFHSEEFTHQAVAALIASGAADSGMGTRAAAEAFGLDFKPLGWEIYFLAARASVPAERLAPLIEAARSAARETAGYGEPHHSSP</sequence>
<evidence type="ECO:0000259" key="1">
    <source>
        <dbReference type="Pfam" id="PF00126"/>
    </source>
</evidence>
<dbReference type="RefSeq" id="WP_183395886.1">
    <property type="nucleotide sequence ID" value="NZ_JACIDR010000004.1"/>
</dbReference>
<dbReference type="EMBL" id="JACIDR010000004">
    <property type="protein sequence ID" value="MBB3974029.1"/>
    <property type="molecule type" value="Genomic_DNA"/>
</dbReference>
<dbReference type="Proteomes" id="UP000528964">
    <property type="component" value="Unassembled WGS sequence"/>
</dbReference>